<reference evidence="1 2" key="1">
    <citation type="submission" date="2021-06" db="EMBL/GenBank/DDBJ databases">
        <title>Caerostris extrusa draft genome.</title>
        <authorList>
            <person name="Kono N."/>
            <person name="Arakawa K."/>
        </authorList>
    </citation>
    <scope>NUCLEOTIDE SEQUENCE [LARGE SCALE GENOMIC DNA]</scope>
</reference>
<dbReference type="Proteomes" id="UP001054945">
    <property type="component" value="Unassembled WGS sequence"/>
</dbReference>
<organism evidence="1 2">
    <name type="scientific">Caerostris extrusa</name>
    <name type="common">Bark spider</name>
    <name type="synonym">Caerostris bankana</name>
    <dbReference type="NCBI Taxonomy" id="172846"/>
    <lineage>
        <taxon>Eukaryota</taxon>
        <taxon>Metazoa</taxon>
        <taxon>Ecdysozoa</taxon>
        <taxon>Arthropoda</taxon>
        <taxon>Chelicerata</taxon>
        <taxon>Arachnida</taxon>
        <taxon>Araneae</taxon>
        <taxon>Araneomorphae</taxon>
        <taxon>Entelegynae</taxon>
        <taxon>Araneoidea</taxon>
        <taxon>Araneidae</taxon>
        <taxon>Caerostris</taxon>
    </lineage>
</organism>
<name>A0AAV4VCJ5_CAEEX</name>
<gene>
    <name evidence="1" type="ORF">CEXT_660081</name>
</gene>
<protein>
    <submittedName>
        <fullName evidence="1">Uncharacterized protein</fullName>
    </submittedName>
</protein>
<comment type="caution">
    <text evidence="1">The sequence shown here is derived from an EMBL/GenBank/DDBJ whole genome shotgun (WGS) entry which is preliminary data.</text>
</comment>
<accession>A0AAV4VCJ5</accession>
<evidence type="ECO:0000313" key="2">
    <source>
        <dbReference type="Proteomes" id="UP001054945"/>
    </source>
</evidence>
<dbReference type="EMBL" id="BPLR01014332">
    <property type="protein sequence ID" value="GIY68136.1"/>
    <property type="molecule type" value="Genomic_DNA"/>
</dbReference>
<keyword evidence="2" id="KW-1185">Reference proteome</keyword>
<evidence type="ECO:0000313" key="1">
    <source>
        <dbReference type="EMBL" id="GIY68136.1"/>
    </source>
</evidence>
<dbReference type="AlphaFoldDB" id="A0AAV4VCJ5"/>
<proteinExistence type="predicted"/>
<sequence length="77" mass="8934">MQGLRKYFPQHSNSLWALRCGGAVTACIHKVNLWEMTAALVSLRECLFCFNMLSLIYVPLLPRGKEKRNCYVTEKFH</sequence>